<keyword evidence="3" id="KW-1185">Reference proteome</keyword>
<gene>
    <name evidence="2" type="ORF">LUCI_4461</name>
</gene>
<dbReference type="EMBL" id="UPPP01000107">
    <property type="protein sequence ID" value="VBB09175.1"/>
    <property type="molecule type" value="Genomic_DNA"/>
</dbReference>
<keyword evidence="1" id="KW-0812">Transmembrane</keyword>
<name>A0A498RDV9_9FIRM</name>
<proteinExistence type="predicted"/>
<dbReference type="OrthoDB" id="1675927at2"/>
<feature type="transmembrane region" description="Helical" evidence="1">
    <location>
        <begin position="7"/>
        <end position="31"/>
    </location>
</feature>
<dbReference type="RefSeq" id="WP_122629996.1">
    <property type="nucleotide sequence ID" value="NZ_UPPP01000107.1"/>
</dbReference>
<dbReference type="Proteomes" id="UP000277811">
    <property type="component" value="Unassembled WGS sequence"/>
</dbReference>
<keyword evidence="1" id="KW-1133">Transmembrane helix</keyword>
<accession>A0A498RDV9</accession>
<sequence length="458" mass="47412">MLRNQKGFATVLAVGVMVFLSLMIMALMPMLTAAIHFNSINRDGIEAQYAAEAGAKRAFAGFMNADTDWSWIGPNNPRPFTNATKTYEVSIPGITNGSAPATGNYTITSVGKVGNETRKVLVNVTYTSGGGGGSNVFKYATFSVGTMTVNQPQINGDIASNGKIIVNSSTPNTVNGTAYCNQHTIYTPSAVSSGFQSLTDNGNLDVNSLMLSMPNITESGTNITSTWANGEWYNGTYTLSDSAYYYDGNYGMYSYNYSVSEGQSVTIYVNGDLNLGKNITGDNITIYSTGNITFNGGSIEGSSNANIKIYAQGTITLNSGSNIIGGNVTVLANNSGKAYNAIAFNGGSINSTLENAVSKVYANGNCALNDVSVISGKGTGMLMATGDVSLNGGSAPQTVIIAGGNVAGNSGSKVAGIYADGILNMNGATVNYNSSVIQTLGIGGGGAPTFNINSYSDH</sequence>
<protein>
    <recommendedName>
        <fullName evidence="4">Type 4 fimbrial biogenesis protein PilX N-terminal domain-containing protein</fullName>
    </recommendedName>
</protein>
<keyword evidence="1" id="KW-0472">Membrane</keyword>
<organism evidence="2 3">
    <name type="scientific">Lucifera butyrica</name>
    <dbReference type="NCBI Taxonomy" id="1351585"/>
    <lineage>
        <taxon>Bacteria</taxon>
        <taxon>Bacillati</taxon>
        <taxon>Bacillota</taxon>
        <taxon>Negativicutes</taxon>
        <taxon>Veillonellales</taxon>
        <taxon>Veillonellaceae</taxon>
        <taxon>Lucifera</taxon>
    </lineage>
</organism>
<reference evidence="2 3" key="1">
    <citation type="submission" date="2018-06" db="EMBL/GenBank/DDBJ databases">
        <authorList>
            <person name="Strepis N."/>
        </authorList>
    </citation>
    <scope>NUCLEOTIDE SEQUENCE [LARGE SCALE GENOMIC DNA]</scope>
    <source>
        <strain evidence="2">LUCI</strain>
    </source>
</reference>
<evidence type="ECO:0000313" key="2">
    <source>
        <dbReference type="EMBL" id="VBB09175.1"/>
    </source>
</evidence>
<evidence type="ECO:0008006" key="4">
    <source>
        <dbReference type="Google" id="ProtNLM"/>
    </source>
</evidence>
<dbReference type="AlphaFoldDB" id="A0A498RDV9"/>
<evidence type="ECO:0000256" key="1">
    <source>
        <dbReference type="SAM" id="Phobius"/>
    </source>
</evidence>
<evidence type="ECO:0000313" key="3">
    <source>
        <dbReference type="Proteomes" id="UP000277811"/>
    </source>
</evidence>